<feature type="transmembrane region" description="Helical" evidence="5">
    <location>
        <begin position="708"/>
        <end position="727"/>
    </location>
</feature>
<keyword evidence="4 5" id="KW-0472">Membrane</keyword>
<name>A0ABD3VRN5_SINWO</name>
<dbReference type="GO" id="GO:0016020">
    <property type="term" value="C:membrane"/>
    <property type="evidence" value="ECO:0007669"/>
    <property type="project" value="UniProtKB-SubCell"/>
</dbReference>
<dbReference type="Gene3D" id="1.20.1070.10">
    <property type="entry name" value="Rhodopsin 7-helix transmembrane proteins"/>
    <property type="match status" value="1"/>
</dbReference>
<keyword evidence="8" id="KW-1185">Reference proteome</keyword>
<feature type="transmembrane region" description="Helical" evidence="5">
    <location>
        <begin position="739"/>
        <end position="759"/>
    </location>
</feature>
<dbReference type="Pfam" id="PF00002">
    <property type="entry name" value="7tm_2"/>
    <property type="match status" value="1"/>
</dbReference>
<dbReference type="CDD" id="cd15039">
    <property type="entry name" value="7tmB3_Methuselah-like"/>
    <property type="match status" value="1"/>
</dbReference>
<dbReference type="InterPro" id="IPR053231">
    <property type="entry name" value="GPCR_LN-TM7"/>
</dbReference>
<feature type="transmembrane region" description="Helical" evidence="5">
    <location>
        <begin position="822"/>
        <end position="849"/>
    </location>
</feature>
<comment type="subcellular location">
    <subcellularLocation>
        <location evidence="1">Membrane</location>
        <topology evidence="1">Multi-pass membrane protein</topology>
    </subcellularLocation>
</comment>
<dbReference type="PANTHER" id="PTHR45902:SF1">
    <property type="entry name" value="LATROPHILIN RECEPTOR-LIKE PROTEIN A"/>
    <property type="match status" value="1"/>
</dbReference>
<feature type="transmembrane region" description="Helical" evidence="5">
    <location>
        <begin position="870"/>
        <end position="891"/>
    </location>
</feature>
<reference evidence="7 8" key="1">
    <citation type="submission" date="2024-11" db="EMBL/GenBank/DDBJ databases">
        <title>Chromosome-level genome assembly of the freshwater bivalve Anodonta woodiana.</title>
        <authorList>
            <person name="Chen X."/>
        </authorList>
    </citation>
    <scope>NUCLEOTIDE SEQUENCE [LARGE SCALE GENOMIC DNA]</scope>
    <source>
        <strain evidence="7">MN2024</strain>
        <tissue evidence="7">Gills</tissue>
    </source>
</reference>
<dbReference type="PANTHER" id="PTHR45902">
    <property type="entry name" value="LATROPHILIN RECEPTOR-LIKE PROTEIN A"/>
    <property type="match status" value="1"/>
</dbReference>
<evidence type="ECO:0000256" key="5">
    <source>
        <dbReference type="SAM" id="Phobius"/>
    </source>
</evidence>
<organism evidence="7 8">
    <name type="scientific">Sinanodonta woodiana</name>
    <name type="common">Chinese pond mussel</name>
    <name type="synonym">Anodonta woodiana</name>
    <dbReference type="NCBI Taxonomy" id="1069815"/>
    <lineage>
        <taxon>Eukaryota</taxon>
        <taxon>Metazoa</taxon>
        <taxon>Spiralia</taxon>
        <taxon>Lophotrochozoa</taxon>
        <taxon>Mollusca</taxon>
        <taxon>Bivalvia</taxon>
        <taxon>Autobranchia</taxon>
        <taxon>Heteroconchia</taxon>
        <taxon>Palaeoheterodonta</taxon>
        <taxon>Unionida</taxon>
        <taxon>Unionoidea</taxon>
        <taxon>Unionidae</taxon>
        <taxon>Unioninae</taxon>
        <taxon>Sinanodonta</taxon>
    </lineage>
</organism>
<evidence type="ECO:0000313" key="8">
    <source>
        <dbReference type="Proteomes" id="UP001634394"/>
    </source>
</evidence>
<feature type="transmembrane region" description="Helical" evidence="5">
    <location>
        <begin position="673"/>
        <end position="696"/>
    </location>
</feature>
<proteinExistence type="predicted"/>
<dbReference type="PROSITE" id="PS50261">
    <property type="entry name" value="G_PROTEIN_RECEP_F2_4"/>
    <property type="match status" value="1"/>
</dbReference>
<comment type="caution">
    <text evidence="7">The sequence shown here is derived from an EMBL/GenBank/DDBJ whole genome shotgun (WGS) entry which is preliminary data.</text>
</comment>
<evidence type="ECO:0000259" key="6">
    <source>
        <dbReference type="PROSITE" id="PS50261"/>
    </source>
</evidence>
<evidence type="ECO:0000256" key="4">
    <source>
        <dbReference type="ARBA" id="ARBA00023136"/>
    </source>
</evidence>
<gene>
    <name evidence="7" type="ORF">ACJMK2_005727</name>
</gene>
<feature type="transmembrane region" description="Helical" evidence="5">
    <location>
        <begin position="780"/>
        <end position="802"/>
    </location>
</feature>
<sequence>MFISFMPGSVFCIDNIYSFLAFPSTSTADSKDNSNLQSNVTNVIQVLQKDTTTRDSECEPGNLQLNRSCLIKDIDNIKYVTIANVTSPLCRSADCGDESHFCMCNKECVIYKDCCSAYLFEMLATVTDRDVATVDVIYGLEYIRERLIERYPKTVYQKHTFLSSFGKCILLDKENVLMIGLCPTYFSNEEDKHKCEMAENVVSIRNIPVVQMDYLYEIHVHFKNVYCALCHNISIVDVMFWNTTADCGWGLPEGFTYSDMLKKCDFVIAPPDGSASGIRPCVPNYFPLQECEPQRAQASSFRDKAIVSICQSYISPVAYEGVNHRNMHCAACFTGKREFQSSDICLSSYPDISNATGFKIPGEILKVLFDFNPNEGVRVMLPCNDIQCKEKQMYDCVSRKCRIRYCSNNQHTTDDCVPRVVVTAPIALPETEPSLMYPEMFLVFDMIGTFNIITDLDIDYYKSEIEKNRYRLEFIKTFNITASEFVFESNTLNASLRITASMSSVFTLPQLLAMLDTIGTREEIFFKPVFKSILLKNYVNESKLHCRVGNLKTTSEFILNHDYNTTVVYLHEYTSKTDISQVRFKLSLFPTNNKTESISFCEINQTDYLTCQMVLLDKEEYRLENGSLYLLNTTKVYRNGTFILGDRGAFVCVDTLVWLEKFFKMFDYSPIQWILSVVAKALSMVALLTIIAFHVIYPKLRNLHGLNLVALSTTLLLAHGLLFVYHIPTGTACQVTGVLLHFLWLSVFTWMNIIGFDVTRTFYSGWSNITFGATGYFRRYFTVAFGMPLILVTLCVIFHVLHGPVEIDYGKNDQCWLGNQEAVIIFFLVPIIISVFINIALLGITIAAIERAKKVTHKVRSRKDRVYCLVYFKLTVILGLSWFVGITAVFVDIPELWYFHIVFNGLQGLSVFVCFAMNARFLKTIGKVSSQMKSSDVCLTSVRNSARNRY</sequence>
<evidence type="ECO:0000313" key="7">
    <source>
        <dbReference type="EMBL" id="KAL3864015.1"/>
    </source>
</evidence>
<accession>A0ABD3VRN5</accession>
<feature type="transmembrane region" description="Helical" evidence="5">
    <location>
        <begin position="897"/>
        <end position="917"/>
    </location>
</feature>
<protein>
    <recommendedName>
        <fullName evidence="6">G-protein coupled receptors family 2 profile 2 domain-containing protein</fullName>
    </recommendedName>
</protein>
<evidence type="ECO:0000256" key="1">
    <source>
        <dbReference type="ARBA" id="ARBA00004141"/>
    </source>
</evidence>
<keyword evidence="2 5" id="KW-0812">Transmembrane</keyword>
<dbReference type="AlphaFoldDB" id="A0ABD3VRN5"/>
<feature type="domain" description="G-protein coupled receptors family 2 profile 2" evidence="6">
    <location>
        <begin position="672"/>
        <end position="919"/>
    </location>
</feature>
<evidence type="ECO:0000256" key="3">
    <source>
        <dbReference type="ARBA" id="ARBA00022989"/>
    </source>
</evidence>
<keyword evidence="3 5" id="KW-1133">Transmembrane helix</keyword>
<dbReference type="EMBL" id="JBJQND010000010">
    <property type="protein sequence ID" value="KAL3864015.1"/>
    <property type="molecule type" value="Genomic_DNA"/>
</dbReference>
<evidence type="ECO:0000256" key="2">
    <source>
        <dbReference type="ARBA" id="ARBA00022692"/>
    </source>
</evidence>
<dbReference type="InterPro" id="IPR017981">
    <property type="entry name" value="GPCR_2-like_7TM"/>
</dbReference>
<dbReference type="Proteomes" id="UP001634394">
    <property type="component" value="Unassembled WGS sequence"/>
</dbReference>
<dbReference type="InterPro" id="IPR000832">
    <property type="entry name" value="GPCR_2_secretin-like"/>
</dbReference>